<keyword evidence="2" id="KW-1185">Reference proteome</keyword>
<protein>
    <submittedName>
        <fullName evidence="1">Uncharacterized protein</fullName>
    </submittedName>
</protein>
<evidence type="ECO:0000313" key="2">
    <source>
        <dbReference type="Proteomes" id="UP000654370"/>
    </source>
</evidence>
<dbReference type="EMBL" id="JAEPQZ010000022">
    <property type="protein sequence ID" value="KAG2171354.1"/>
    <property type="molecule type" value="Genomic_DNA"/>
</dbReference>
<gene>
    <name evidence="1" type="ORF">INT43_002976</name>
</gene>
<name>A0A8H7U9D8_MORIS</name>
<evidence type="ECO:0000313" key="1">
    <source>
        <dbReference type="EMBL" id="KAG2171354.1"/>
    </source>
</evidence>
<organism evidence="1 2">
    <name type="scientific">Mortierella isabellina</name>
    <name type="common">Filamentous fungus</name>
    <name type="synonym">Umbelopsis isabellina</name>
    <dbReference type="NCBI Taxonomy" id="91625"/>
    <lineage>
        <taxon>Eukaryota</taxon>
        <taxon>Fungi</taxon>
        <taxon>Fungi incertae sedis</taxon>
        <taxon>Mucoromycota</taxon>
        <taxon>Mucoromycotina</taxon>
        <taxon>Umbelopsidomycetes</taxon>
        <taxon>Umbelopsidales</taxon>
        <taxon>Umbelopsidaceae</taxon>
        <taxon>Umbelopsis</taxon>
    </lineage>
</organism>
<proteinExistence type="predicted"/>
<reference evidence="1" key="1">
    <citation type="submission" date="2020-12" db="EMBL/GenBank/DDBJ databases">
        <title>Metabolic potential, ecology and presence of endohyphal bacteria is reflected in genomic diversity of Mucoromycotina.</title>
        <authorList>
            <person name="Muszewska A."/>
            <person name="Okrasinska A."/>
            <person name="Steczkiewicz K."/>
            <person name="Drgas O."/>
            <person name="Orlowska M."/>
            <person name="Perlinska-Lenart U."/>
            <person name="Aleksandrzak-Piekarczyk T."/>
            <person name="Szatraj K."/>
            <person name="Zielenkiewicz U."/>
            <person name="Pilsyk S."/>
            <person name="Malc E."/>
            <person name="Mieczkowski P."/>
            <person name="Kruszewska J.S."/>
            <person name="Biernat P."/>
            <person name="Pawlowska J."/>
        </authorList>
    </citation>
    <scope>NUCLEOTIDE SEQUENCE</scope>
    <source>
        <strain evidence="1">WA0000067209</strain>
    </source>
</reference>
<dbReference type="Proteomes" id="UP000654370">
    <property type="component" value="Unassembled WGS sequence"/>
</dbReference>
<accession>A0A8H7U9D8</accession>
<dbReference type="AlphaFoldDB" id="A0A8H7U9D8"/>
<comment type="caution">
    <text evidence="1">The sequence shown here is derived from an EMBL/GenBank/DDBJ whole genome shotgun (WGS) entry which is preliminary data.</text>
</comment>
<sequence>MRLQYLSLVNGKWGVPRSSDHRARQMPRTLNPRVDPDNARHHTAVYRSPCILVTTFSYNGSRNCELYLSSIVVLTPRCKRSASCTTANITTETSDVPKPIKVAAGSNIITHTFSATDVK</sequence>